<dbReference type="KEGG" id="epl:P4G45_15200"/>
<dbReference type="InterPro" id="IPR001789">
    <property type="entry name" value="Sig_transdc_resp-reg_receiver"/>
</dbReference>
<organism evidence="3">
    <name type="scientific">Edaphobacter paludis</name>
    <dbReference type="NCBI Taxonomy" id="3035702"/>
    <lineage>
        <taxon>Bacteria</taxon>
        <taxon>Pseudomonadati</taxon>
        <taxon>Acidobacteriota</taxon>
        <taxon>Terriglobia</taxon>
        <taxon>Terriglobales</taxon>
        <taxon>Acidobacteriaceae</taxon>
        <taxon>Edaphobacter</taxon>
    </lineage>
</organism>
<feature type="domain" description="Response regulatory" evidence="2">
    <location>
        <begin position="5"/>
        <end position="114"/>
    </location>
</feature>
<evidence type="ECO:0000256" key="1">
    <source>
        <dbReference type="PROSITE-ProRule" id="PRU00169"/>
    </source>
</evidence>
<dbReference type="EMBL" id="CP121194">
    <property type="protein sequence ID" value="XBH09817.1"/>
    <property type="molecule type" value="Genomic_DNA"/>
</dbReference>
<dbReference type="EMBL" id="CP121195">
    <property type="protein sequence ID" value="XBH13202.1"/>
    <property type="molecule type" value="Genomic_DNA"/>
</dbReference>
<dbReference type="PROSITE" id="PS50110">
    <property type="entry name" value="RESPONSE_REGULATORY"/>
    <property type="match status" value="1"/>
</dbReference>
<accession>A0AAU7CVX3</accession>
<dbReference type="Pfam" id="PF00072">
    <property type="entry name" value="Response_reg"/>
    <property type="match status" value="1"/>
</dbReference>
<evidence type="ECO:0000313" key="3">
    <source>
        <dbReference type="EMBL" id="XBH09817.1"/>
    </source>
</evidence>
<gene>
    <name evidence="3" type="ORF">P4G45_15200</name>
    <name evidence="4" type="ORF">P8936_16155</name>
</gene>
<sequence length="134" mass="14794">MIRPCFLVIDREFPGSISTRKLVIETAKFNVLTAYSGAEALETFKRFPAVHGVVLDSGLEDISCAEVTKAIKQLQPDLPVIVIIGPSSPQCPGADHLLESFDPAKLLEVLRSLTPQAQEEIEKRNEDLSKQHLQ</sequence>
<dbReference type="InterPro" id="IPR011006">
    <property type="entry name" value="CheY-like_superfamily"/>
</dbReference>
<keyword evidence="1" id="KW-0597">Phosphoprotein</keyword>
<dbReference type="Gene3D" id="3.40.50.2300">
    <property type="match status" value="1"/>
</dbReference>
<dbReference type="RefSeq" id="WP_348267326.1">
    <property type="nucleotide sequence ID" value="NZ_CP121194.1"/>
</dbReference>
<dbReference type="CDD" id="cd00156">
    <property type="entry name" value="REC"/>
    <property type="match status" value="1"/>
</dbReference>
<name>A0AAU7CVX3_9BACT</name>
<dbReference type="GO" id="GO:0000160">
    <property type="term" value="P:phosphorelay signal transduction system"/>
    <property type="evidence" value="ECO:0007669"/>
    <property type="project" value="InterPro"/>
</dbReference>
<evidence type="ECO:0000259" key="2">
    <source>
        <dbReference type="PROSITE" id="PS50110"/>
    </source>
</evidence>
<dbReference type="AlphaFoldDB" id="A0AAU7CVX3"/>
<reference evidence="3" key="1">
    <citation type="submission" date="2023-03" db="EMBL/GenBank/DDBJ databases">
        <title>Edaphobacter sp.</title>
        <authorList>
            <person name="Huber K.J."/>
            <person name="Papendorf J."/>
            <person name="Pilke C."/>
            <person name="Bunk B."/>
            <person name="Sproeer C."/>
            <person name="Pester M."/>
        </authorList>
    </citation>
    <scope>NUCLEOTIDE SEQUENCE</scope>
    <source>
        <strain evidence="3">DSM 109919</strain>
        <strain evidence="4">DSM 109920</strain>
    </source>
</reference>
<protein>
    <submittedName>
        <fullName evidence="3">Response regulator</fullName>
    </submittedName>
</protein>
<feature type="modified residue" description="4-aspartylphosphate" evidence="1">
    <location>
        <position position="56"/>
    </location>
</feature>
<proteinExistence type="predicted"/>
<dbReference type="SUPFAM" id="SSF52172">
    <property type="entry name" value="CheY-like"/>
    <property type="match status" value="1"/>
</dbReference>
<evidence type="ECO:0000313" key="4">
    <source>
        <dbReference type="EMBL" id="XBH13202.1"/>
    </source>
</evidence>
<accession>A0AAU7D7T3</accession>